<proteinExistence type="predicted"/>
<comment type="caution">
    <text evidence="1">The sequence shown here is derived from an EMBL/GenBank/DDBJ whole genome shotgun (WGS) entry which is preliminary data.</text>
</comment>
<accession>A0A1V1P8U4</accession>
<reference evidence="2" key="1">
    <citation type="submission" date="2012-11" db="EMBL/GenBank/DDBJ databases">
        <authorList>
            <person name="Lucero-Rivera Y.E."/>
            <person name="Tovar-Ramirez D."/>
        </authorList>
    </citation>
    <scope>NUCLEOTIDE SEQUENCE [LARGE SCALE GENOMIC DNA]</scope>
    <source>
        <strain evidence="2">Araruama</strain>
    </source>
</reference>
<evidence type="ECO:0000313" key="2">
    <source>
        <dbReference type="Proteomes" id="UP000189670"/>
    </source>
</evidence>
<protein>
    <submittedName>
        <fullName evidence="1">Uncharacterized protein</fullName>
    </submittedName>
</protein>
<dbReference type="Proteomes" id="UP000189670">
    <property type="component" value="Unassembled WGS sequence"/>
</dbReference>
<evidence type="ECO:0000313" key="1">
    <source>
        <dbReference type="EMBL" id="ETR71186.1"/>
    </source>
</evidence>
<sequence>MIYRTKHTYAENCQPVITKKYHPDSDITHLIDIIESLVSSVKDLAKDIERLIEITDDIAFIKNDVVNISNQISSHTDIMTDELNDVKSNLVTNKEMAEDNSKLIEQLFFQTRGKSGGLLAVHHKNVLKSLEIIKQVMETNINEQKDSARKKQRLSDKNKKFINKLKNIKKAFQLLLPKEGAFDIFDTYAKSFIAGYKDLMAKLSCTIKPVNFSKLTKKLKIYRKMMYLRTCKTRYKRLIYKTRNGRYLILLHIFTIK</sequence>
<dbReference type="AlphaFoldDB" id="A0A1V1P8U4"/>
<dbReference type="EMBL" id="ATBP01000308">
    <property type="protein sequence ID" value="ETR71186.1"/>
    <property type="molecule type" value="Genomic_DNA"/>
</dbReference>
<organism evidence="1 2">
    <name type="scientific">Candidatus Magnetoglobus multicellularis str. Araruama</name>
    <dbReference type="NCBI Taxonomy" id="890399"/>
    <lineage>
        <taxon>Bacteria</taxon>
        <taxon>Pseudomonadati</taxon>
        <taxon>Thermodesulfobacteriota</taxon>
        <taxon>Desulfobacteria</taxon>
        <taxon>Desulfobacterales</taxon>
        <taxon>Desulfobacteraceae</taxon>
        <taxon>Candidatus Magnetoglobus</taxon>
    </lineage>
</organism>
<gene>
    <name evidence="1" type="ORF">OMM_02675</name>
</gene>
<name>A0A1V1P8U4_9BACT</name>